<evidence type="ECO:0000313" key="4">
    <source>
        <dbReference type="EMBL" id="RKE92596.1"/>
    </source>
</evidence>
<dbReference type="EMBL" id="NIBT01000018">
    <property type="protein sequence ID" value="PHM22924.1"/>
    <property type="molecule type" value="Genomic_DNA"/>
</dbReference>
<accession>A0A2D0IM69</accession>
<dbReference type="PANTHER" id="PTHR40254:SF1">
    <property type="entry name" value="BLR0577 PROTEIN"/>
    <property type="match status" value="1"/>
</dbReference>
<feature type="transmembrane region" description="Helical" evidence="1">
    <location>
        <begin position="6"/>
        <end position="25"/>
    </location>
</feature>
<feature type="domain" description="FAD-dependent urate hydroxylase HpyO/Asp monooxygenase CreE-like FAD/NAD(P)-binding" evidence="2">
    <location>
        <begin position="8"/>
        <end position="153"/>
    </location>
</feature>
<dbReference type="EMBL" id="RAQI01000001">
    <property type="protein sequence ID" value="RKE92596.1"/>
    <property type="molecule type" value="Genomic_DNA"/>
</dbReference>
<dbReference type="Gene3D" id="3.50.50.60">
    <property type="entry name" value="FAD/NAD(P)-binding domain"/>
    <property type="match status" value="1"/>
</dbReference>
<keyword evidence="6" id="KW-1185">Reference proteome</keyword>
<protein>
    <submittedName>
        <fullName evidence="4">NAD(P)/FAD-binding protein YdhS</fullName>
    </submittedName>
</protein>
<reference evidence="3 5" key="1">
    <citation type="journal article" date="2017" name="Nat. Microbiol.">
        <title>Natural product diversity associated with the nematode symbionts Photorhabdus and Xenorhabdus.</title>
        <authorList>
            <person name="Tobias N.J."/>
            <person name="Wolff H."/>
            <person name="Djahanschiri B."/>
            <person name="Grundmann F."/>
            <person name="Kronenwerth M."/>
            <person name="Shi Y.M."/>
            <person name="Simonyi S."/>
            <person name="Grun P."/>
            <person name="Shapiro-Ilan D."/>
            <person name="Pidot S.J."/>
            <person name="Stinear T.P."/>
            <person name="Ebersberger I."/>
            <person name="Bode H.B."/>
        </authorList>
    </citation>
    <scope>NUCLEOTIDE SEQUENCE [LARGE SCALE GENOMIC DNA]</scope>
    <source>
        <strain evidence="3 5">DSM 16337</strain>
    </source>
</reference>
<dbReference type="AlphaFoldDB" id="A0A2D0IM69"/>
<proteinExistence type="predicted"/>
<comment type="caution">
    <text evidence="3">The sequence shown here is derived from an EMBL/GenBank/DDBJ whole genome shotgun (WGS) entry which is preliminary data.</text>
</comment>
<dbReference type="Pfam" id="PF13454">
    <property type="entry name" value="NAD_binding_9"/>
    <property type="match status" value="1"/>
</dbReference>
<name>A0A2D0IM69_9GAMM</name>
<dbReference type="SUPFAM" id="SSF51905">
    <property type="entry name" value="FAD/NAD(P)-binding domain"/>
    <property type="match status" value="1"/>
</dbReference>
<dbReference type="InterPro" id="IPR038732">
    <property type="entry name" value="HpyO/CreE_NAD-binding"/>
</dbReference>
<dbReference type="Proteomes" id="UP000225605">
    <property type="component" value="Unassembled WGS sequence"/>
</dbReference>
<keyword evidence="1" id="KW-0812">Transmembrane</keyword>
<sequence length="479" mass="54916">MQFDNITIIGNGVSGIATFISLIMYSNVKNITFISPNEMGYSEAFSEASKEMICNTSVGSISIVPNNQNDFLLFLISIGESVTVDDFVPRSLVELYIKKRYELFYGVALSKGIVIKHIKDKVQCINYSNSPYLIKTENNKEHLTDAIVVCSGYANNRIPSMFEKHLKQETFYINPYPLKKVIEKSPRNSNVLVIGSKLSAIETSIHLAKNKHIVTMLSPSGEIPAVRGHTVPLRTSILNKNSFEKINFKDRRLGKKIINEINKSLIKNFKNPVYSQVSREIIPIDRLSEELNLALDGKIYWQDIMVEVIDKLNELLLTQDIDVKNKFINQCMPIIDRYMGACSIQSAEILLEKLIDNKIKLRNGVVNKIIKEEKWNVFWQDGSELFDTIILATGREYPSFYINDNDNEVFFNKKEFLKKATITKNYRLFNNKMNSEEHIWFVGISSHSAIPLINAIYPVTLQVQEVGEWFRLNENVTWN</sequence>
<gene>
    <name evidence="4" type="ORF">BDE27_0243</name>
    <name evidence="3" type="ORF">Xehl_03154</name>
</gene>
<dbReference type="InterPro" id="IPR052189">
    <property type="entry name" value="L-asp_N-monooxygenase_NS-form"/>
</dbReference>
<dbReference type="PANTHER" id="PTHR40254">
    <property type="entry name" value="BLR0577 PROTEIN"/>
    <property type="match status" value="1"/>
</dbReference>
<evidence type="ECO:0000313" key="5">
    <source>
        <dbReference type="Proteomes" id="UP000225605"/>
    </source>
</evidence>
<dbReference type="RefSeq" id="WP_099133135.1">
    <property type="nucleotide sequence ID" value="NZ_CAWNOJ010000029.1"/>
</dbReference>
<evidence type="ECO:0000313" key="6">
    <source>
        <dbReference type="Proteomes" id="UP000283568"/>
    </source>
</evidence>
<dbReference type="Proteomes" id="UP000283568">
    <property type="component" value="Unassembled WGS sequence"/>
</dbReference>
<evidence type="ECO:0000259" key="2">
    <source>
        <dbReference type="Pfam" id="PF13454"/>
    </source>
</evidence>
<evidence type="ECO:0000256" key="1">
    <source>
        <dbReference type="SAM" id="Phobius"/>
    </source>
</evidence>
<keyword evidence="1" id="KW-0472">Membrane</keyword>
<keyword evidence="1" id="KW-1133">Transmembrane helix</keyword>
<organism evidence="3 5">
    <name type="scientific">Xenorhabdus ehlersii</name>
    <dbReference type="NCBI Taxonomy" id="290111"/>
    <lineage>
        <taxon>Bacteria</taxon>
        <taxon>Pseudomonadati</taxon>
        <taxon>Pseudomonadota</taxon>
        <taxon>Gammaproteobacteria</taxon>
        <taxon>Enterobacterales</taxon>
        <taxon>Morganellaceae</taxon>
        <taxon>Xenorhabdus</taxon>
    </lineage>
</organism>
<evidence type="ECO:0000313" key="3">
    <source>
        <dbReference type="EMBL" id="PHM22924.1"/>
    </source>
</evidence>
<dbReference type="InterPro" id="IPR036188">
    <property type="entry name" value="FAD/NAD-bd_sf"/>
</dbReference>
<reference evidence="4 6" key="2">
    <citation type="submission" date="2018-09" db="EMBL/GenBank/DDBJ databases">
        <title>Genomic Encyclopedia of Archaeal and Bacterial Type Strains, Phase II (KMG-II): from individual species to whole genera.</title>
        <authorList>
            <person name="Goeker M."/>
        </authorList>
    </citation>
    <scope>NUCLEOTIDE SEQUENCE [LARGE SCALE GENOMIC DNA]</scope>
    <source>
        <strain evidence="4 6">DSM 16337</strain>
    </source>
</reference>